<evidence type="ECO:0000313" key="2">
    <source>
        <dbReference type="EMBL" id="CAI5444660.1"/>
    </source>
</evidence>
<dbReference type="GO" id="GO:0030695">
    <property type="term" value="F:GTPase regulator activity"/>
    <property type="evidence" value="ECO:0007669"/>
    <property type="project" value="InterPro"/>
</dbReference>
<dbReference type="EMBL" id="CANHGI010000003">
    <property type="protein sequence ID" value="CAI5444660.1"/>
    <property type="molecule type" value="Genomic_DNA"/>
</dbReference>
<evidence type="ECO:0000256" key="1">
    <source>
        <dbReference type="SAM" id="MobiDB-lite"/>
    </source>
</evidence>
<proteinExistence type="predicted"/>
<name>A0A9P1IHE4_9PELO</name>
<reference evidence="2" key="1">
    <citation type="submission" date="2022-11" db="EMBL/GenBank/DDBJ databases">
        <authorList>
            <person name="Kikuchi T."/>
        </authorList>
    </citation>
    <scope>NUCLEOTIDE SEQUENCE</scope>
    <source>
        <strain evidence="2">PS1010</strain>
    </source>
</reference>
<sequence>MDTTICSTSFGEKDDLTCIEMLNNALNTAKSGDLSAGYAKLEECLEHGTSNFNLLPTIYMWLGRVSNSLGLHEKSFSYYQYEVQLHKVNRDMKSATDAYLRLTAICMKLDRKKRAKKVLKEFIEYAQDENDCISSTIARIHLIDMLLDEAFCRKSDNLGVLEEAQKLLGESREYAIGDELCLELDRLEAKYTVLVEKSATKAIEKYQKCINKSIQRKNYAKVHELSYEMARFCYQNELLSQIEKLNCAINYAKKCNDLKIATFYMIKLSACFEICERFEEAYECGLESIEQLGNSDMKLLQEIRLTICKALVGMKNLENAVYYLVIASISAVEQKNDENLQNFYEIIDKIMQEIKTSNIIYDEQTITIKFEQTTTFEVWKMTINEIIEAKKARELAKLAKKEEPELDLFEMIARLSEHRMEDQRTVLPPSFAVPRSTSRQSKTSETKKKGKSFALLPGLRIPLHKLQDLKIDKKRLNSFLKSKPKNQSKVSLESDQESVCDSETIGDLASLDSVSLNKENMQHS</sequence>
<organism evidence="2 3">
    <name type="scientific">Caenorhabditis angaria</name>
    <dbReference type="NCBI Taxonomy" id="860376"/>
    <lineage>
        <taxon>Eukaryota</taxon>
        <taxon>Metazoa</taxon>
        <taxon>Ecdysozoa</taxon>
        <taxon>Nematoda</taxon>
        <taxon>Chromadorea</taxon>
        <taxon>Rhabditida</taxon>
        <taxon>Rhabditina</taxon>
        <taxon>Rhabditomorpha</taxon>
        <taxon>Rhabditoidea</taxon>
        <taxon>Rhabditidae</taxon>
        <taxon>Peloderinae</taxon>
        <taxon>Caenorhabditis</taxon>
    </lineage>
</organism>
<accession>A0A9P1IHE4</accession>
<evidence type="ECO:0000313" key="3">
    <source>
        <dbReference type="Proteomes" id="UP001152747"/>
    </source>
</evidence>
<dbReference type="AlphaFoldDB" id="A0A9P1IHE4"/>
<dbReference type="InterPro" id="IPR011990">
    <property type="entry name" value="TPR-like_helical_dom_sf"/>
</dbReference>
<dbReference type="Proteomes" id="UP001152747">
    <property type="component" value="Unassembled WGS sequence"/>
</dbReference>
<protein>
    <submittedName>
        <fullName evidence="2">Uncharacterized protein</fullName>
    </submittedName>
</protein>
<gene>
    <name evidence="2" type="ORF">CAMP_LOCUS7297</name>
</gene>
<feature type="region of interest" description="Disordered" evidence="1">
    <location>
        <begin position="421"/>
        <end position="450"/>
    </location>
</feature>
<dbReference type="Gene3D" id="1.25.40.10">
    <property type="entry name" value="Tetratricopeptide repeat domain"/>
    <property type="match status" value="1"/>
</dbReference>
<dbReference type="OrthoDB" id="5839175at2759"/>
<dbReference type="SUPFAM" id="SSF48452">
    <property type="entry name" value="TPR-like"/>
    <property type="match status" value="1"/>
</dbReference>
<dbReference type="PROSITE" id="PS50877">
    <property type="entry name" value="GOLOCO"/>
    <property type="match status" value="1"/>
</dbReference>
<dbReference type="InterPro" id="IPR003109">
    <property type="entry name" value="GoLoco_motif"/>
</dbReference>
<comment type="caution">
    <text evidence="2">The sequence shown here is derived from an EMBL/GenBank/DDBJ whole genome shotgun (WGS) entry which is preliminary data.</text>
</comment>
<keyword evidence="3" id="KW-1185">Reference proteome</keyword>